<dbReference type="OrthoDB" id="5866693at2759"/>
<evidence type="ECO:0000313" key="1">
    <source>
        <dbReference type="EMBL" id="VDO18813.1"/>
    </source>
</evidence>
<sequence length="133" mass="14817">MEKNSYLASLVDLRKDELIPILRNASDENSTLAELLFINEQKSKFFTVTKTARIVSLTRSSGTLLRIIRTVNIEEYLANATGICKIPSSALTVLWSSVIGKSRSSEVGSTYMGNFLLYGSKAFRSMDRIRLAC</sequence>
<dbReference type="AlphaFoldDB" id="A0A3P7UDL2"/>
<organism evidence="1">
    <name type="scientific">Heligmosomoides polygyrus</name>
    <name type="common">Parasitic roundworm</name>
    <dbReference type="NCBI Taxonomy" id="6339"/>
    <lineage>
        <taxon>Eukaryota</taxon>
        <taxon>Metazoa</taxon>
        <taxon>Ecdysozoa</taxon>
        <taxon>Nematoda</taxon>
        <taxon>Chromadorea</taxon>
        <taxon>Rhabditida</taxon>
        <taxon>Rhabditina</taxon>
        <taxon>Rhabditomorpha</taxon>
        <taxon>Strongyloidea</taxon>
        <taxon>Heligmosomidae</taxon>
        <taxon>Heligmosomoides</taxon>
    </lineage>
</organism>
<reference evidence="1" key="1">
    <citation type="submission" date="2018-11" db="EMBL/GenBank/DDBJ databases">
        <authorList>
            <consortium name="Pathogen Informatics"/>
        </authorList>
    </citation>
    <scope>NUCLEOTIDE SEQUENCE [LARGE SCALE GENOMIC DNA]</scope>
</reference>
<protein>
    <submittedName>
        <fullName evidence="1">Uncharacterized protein</fullName>
    </submittedName>
</protein>
<proteinExistence type="predicted"/>
<gene>
    <name evidence="1" type="ORF">HPBE_LOCUS431</name>
</gene>
<accession>A0A3P7UDL2</accession>
<name>A0A3P7UDL2_HELPZ</name>
<dbReference type="EMBL" id="UZAH01000296">
    <property type="protein sequence ID" value="VDO18813.1"/>
    <property type="molecule type" value="Genomic_DNA"/>
</dbReference>